<keyword evidence="6" id="KW-0342">GTP-binding</keyword>
<organism evidence="11 12">
    <name type="scientific">Salmonella diarizonae</name>
    <dbReference type="NCBI Taxonomy" id="59204"/>
    <lineage>
        <taxon>Bacteria</taxon>
        <taxon>Pseudomonadati</taxon>
        <taxon>Pseudomonadota</taxon>
        <taxon>Gammaproteobacteria</taxon>
        <taxon>Enterobacterales</taxon>
        <taxon>Enterobacteriaceae</taxon>
        <taxon>Salmonella</taxon>
    </lineage>
</organism>
<dbReference type="Pfam" id="PF09107">
    <property type="entry name" value="WHD_3rd_SelB"/>
    <property type="match status" value="1"/>
</dbReference>
<evidence type="ECO:0000256" key="7">
    <source>
        <dbReference type="ARBA" id="ARBA00025526"/>
    </source>
</evidence>
<keyword evidence="4" id="KW-0547">Nucleotide-binding</keyword>
<evidence type="ECO:0000256" key="2">
    <source>
        <dbReference type="ARBA" id="ARBA00015953"/>
    </source>
</evidence>
<comment type="subcellular location">
    <subcellularLocation>
        <location evidence="1">Cytoplasm</location>
    </subcellularLocation>
</comment>
<dbReference type="GO" id="GO:0003723">
    <property type="term" value="F:RNA binding"/>
    <property type="evidence" value="ECO:0007669"/>
    <property type="project" value="InterPro"/>
</dbReference>
<proteinExistence type="predicted"/>
<keyword evidence="3" id="KW-0963">Cytoplasm</keyword>
<dbReference type="InterPro" id="IPR036390">
    <property type="entry name" value="WH_DNA-bd_sf"/>
</dbReference>
<evidence type="ECO:0000256" key="1">
    <source>
        <dbReference type="ARBA" id="ARBA00004496"/>
    </source>
</evidence>
<dbReference type="GO" id="GO:0001514">
    <property type="term" value="P:selenocysteine incorporation"/>
    <property type="evidence" value="ECO:0007669"/>
    <property type="project" value="InterPro"/>
</dbReference>
<dbReference type="Pfam" id="PF21214">
    <property type="entry name" value="WHD_2nd_SelB_bact"/>
    <property type="match status" value="1"/>
</dbReference>
<sequence>MSSRPSGKSRTLFGDEPWWVRDLAKETGTEEQLMRQALRQAAQQGIITAIVKDRYYRNDRIVAFANMIRELDQERGSTCAADFRDRLNVGRKLAIQILEYFDRIGFTRRRGNDHLLRDALLFPQKNEMFKLNKK</sequence>
<evidence type="ECO:0000256" key="5">
    <source>
        <dbReference type="ARBA" id="ARBA00022917"/>
    </source>
</evidence>
<gene>
    <name evidence="11" type="primary">selB_2</name>
    <name evidence="11" type="ORF">NCTC10060_00302</name>
</gene>
<dbReference type="FunFam" id="1.10.10.10:FF:000350">
    <property type="entry name" value="Selenocysteine-specific translation elongation factor"/>
    <property type="match status" value="1"/>
</dbReference>
<evidence type="ECO:0000256" key="8">
    <source>
        <dbReference type="ARBA" id="ARBA00031615"/>
    </source>
</evidence>
<evidence type="ECO:0000256" key="4">
    <source>
        <dbReference type="ARBA" id="ARBA00022741"/>
    </source>
</evidence>
<evidence type="ECO:0000259" key="10">
    <source>
        <dbReference type="Pfam" id="PF21214"/>
    </source>
</evidence>
<evidence type="ECO:0000256" key="3">
    <source>
        <dbReference type="ARBA" id="ARBA00022490"/>
    </source>
</evidence>
<dbReference type="AlphaFoldDB" id="A0A379TRP0"/>
<dbReference type="InterPro" id="IPR036388">
    <property type="entry name" value="WH-like_DNA-bd_sf"/>
</dbReference>
<feature type="domain" description="Selenocysteine-specific elongation factor second winged helix" evidence="10">
    <location>
        <begin position="10"/>
        <end position="56"/>
    </location>
</feature>
<reference evidence="11 12" key="1">
    <citation type="submission" date="2018-06" db="EMBL/GenBank/DDBJ databases">
        <authorList>
            <consortium name="Pathogen Informatics"/>
            <person name="Doyle S."/>
        </authorList>
    </citation>
    <scope>NUCLEOTIDE SEQUENCE [LARGE SCALE GENOMIC DNA]</scope>
    <source>
        <strain evidence="11 12">NCTC10060</strain>
    </source>
</reference>
<dbReference type="EMBL" id="UGXH01000003">
    <property type="protein sequence ID" value="SUG53268.1"/>
    <property type="molecule type" value="Genomic_DNA"/>
</dbReference>
<dbReference type="GO" id="GO:0005737">
    <property type="term" value="C:cytoplasm"/>
    <property type="evidence" value="ECO:0007669"/>
    <property type="project" value="UniProtKB-SubCell"/>
</dbReference>
<comment type="function">
    <text evidence="7">Translation factor necessary for the incorporation of selenocysteine into proteins. It probably replaces EF-Tu for the insertion of selenocysteine directed by the UGA codon. SelB binds GTP and GDP.</text>
</comment>
<feature type="domain" description="Elongation factor SelB fourth winged-helix" evidence="9">
    <location>
        <begin position="71"/>
        <end position="116"/>
    </location>
</feature>
<dbReference type="Gene3D" id="1.10.10.10">
    <property type="entry name" value="Winged helix-like DNA-binding domain superfamily/Winged helix DNA-binding domain"/>
    <property type="match status" value="2"/>
</dbReference>
<dbReference type="GO" id="GO:0005525">
    <property type="term" value="F:GTP binding"/>
    <property type="evidence" value="ECO:0007669"/>
    <property type="project" value="UniProtKB-KW"/>
</dbReference>
<dbReference type="SUPFAM" id="SSF46785">
    <property type="entry name" value="Winged helix' DNA-binding domain"/>
    <property type="match status" value="2"/>
</dbReference>
<evidence type="ECO:0000259" key="9">
    <source>
        <dbReference type="Pfam" id="PF09107"/>
    </source>
</evidence>
<dbReference type="GO" id="GO:0003746">
    <property type="term" value="F:translation elongation factor activity"/>
    <property type="evidence" value="ECO:0007669"/>
    <property type="project" value="InterPro"/>
</dbReference>
<evidence type="ECO:0000256" key="6">
    <source>
        <dbReference type="ARBA" id="ARBA00023134"/>
    </source>
</evidence>
<dbReference type="InterPro" id="IPR048931">
    <property type="entry name" value="WHD_2nd_SelB_bact"/>
</dbReference>
<evidence type="ECO:0000313" key="11">
    <source>
        <dbReference type="EMBL" id="SUG53268.1"/>
    </source>
</evidence>
<evidence type="ECO:0000313" key="12">
    <source>
        <dbReference type="Proteomes" id="UP000254633"/>
    </source>
</evidence>
<name>A0A379TRP0_SALDZ</name>
<dbReference type="Proteomes" id="UP000254633">
    <property type="component" value="Unassembled WGS sequence"/>
</dbReference>
<accession>A0A379TRP0</accession>
<protein>
    <recommendedName>
        <fullName evidence="2">Selenocysteine-specific elongation factor</fullName>
    </recommendedName>
    <alternativeName>
        <fullName evidence="8">SelB translation factor</fullName>
    </alternativeName>
</protein>
<keyword evidence="5" id="KW-0648">Protein biosynthesis</keyword>
<dbReference type="InterPro" id="IPR015191">
    <property type="entry name" value="SelB_WHD4"/>
</dbReference>